<reference evidence="3" key="1">
    <citation type="journal article" date="2019" name="Plant Biotechnol. J.">
        <title>Genome sequencing of the Australian wild diploid species Gossypium australe highlights disease resistance and delayed gland morphogenesis.</title>
        <authorList>
            <person name="Cai Y."/>
            <person name="Cai X."/>
            <person name="Wang Q."/>
            <person name="Wang P."/>
            <person name="Zhang Y."/>
            <person name="Cai C."/>
            <person name="Xu Y."/>
            <person name="Wang K."/>
            <person name="Zhou Z."/>
            <person name="Wang C."/>
            <person name="Geng S."/>
            <person name="Li B."/>
            <person name="Dong Q."/>
            <person name="Hou Y."/>
            <person name="Wang H."/>
            <person name="Ai P."/>
            <person name="Liu Z."/>
            <person name="Yi F."/>
            <person name="Sun M."/>
            <person name="An G."/>
            <person name="Cheng J."/>
            <person name="Zhang Y."/>
            <person name="Shi Q."/>
            <person name="Xie Y."/>
            <person name="Shi X."/>
            <person name="Chang Y."/>
            <person name="Huang F."/>
            <person name="Chen Y."/>
            <person name="Hong S."/>
            <person name="Mi L."/>
            <person name="Sun Q."/>
            <person name="Zhang L."/>
            <person name="Zhou B."/>
            <person name="Peng R."/>
            <person name="Zhang X."/>
            <person name="Liu F."/>
        </authorList>
    </citation>
    <scope>NUCLEOTIDE SEQUENCE [LARGE SCALE GENOMIC DNA]</scope>
    <source>
        <strain evidence="3">cv. PA1801</strain>
    </source>
</reference>
<proteinExistence type="predicted"/>
<dbReference type="Proteomes" id="UP000325315">
    <property type="component" value="Unassembled WGS sequence"/>
</dbReference>
<organism evidence="2 3">
    <name type="scientific">Gossypium australe</name>
    <dbReference type="NCBI Taxonomy" id="47621"/>
    <lineage>
        <taxon>Eukaryota</taxon>
        <taxon>Viridiplantae</taxon>
        <taxon>Streptophyta</taxon>
        <taxon>Embryophyta</taxon>
        <taxon>Tracheophyta</taxon>
        <taxon>Spermatophyta</taxon>
        <taxon>Magnoliopsida</taxon>
        <taxon>eudicotyledons</taxon>
        <taxon>Gunneridae</taxon>
        <taxon>Pentapetalae</taxon>
        <taxon>rosids</taxon>
        <taxon>malvids</taxon>
        <taxon>Malvales</taxon>
        <taxon>Malvaceae</taxon>
        <taxon>Malvoideae</taxon>
        <taxon>Gossypium</taxon>
    </lineage>
</organism>
<name>A0A5B6UZY8_9ROSI</name>
<evidence type="ECO:0000313" key="3">
    <source>
        <dbReference type="Proteomes" id="UP000325315"/>
    </source>
</evidence>
<comment type="caution">
    <text evidence="2">The sequence shown here is derived from an EMBL/GenBank/DDBJ whole genome shotgun (WGS) entry which is preliminary data.</text>
</comment>
<dbReference type="Pfam" id="PF03732">
    <property type="entry name" value="Retrotrans_gag"/>
    <property type="match status" value="1"/>
</dbReference>
<keyword evidence="3" id="KW-1185">Reference proteome</keyword>
<dbReference type="PANTHER" id="PTHR33223:SF11">
    <property type="entry name" value="ELEMENT PROTEIN, PUTATIVE-RELATED"/>
    <property type="match status" value="1"/>
</dbReference>
<dbReference type="PANTHER" id="PTHR33223">
    <property type="entry name" value="CCHC-TYPE DOMAIN-CONTAINING PROTEIN"/>
    <property type="match status" value="1"/>
</dbReference>
<dbReference type="InterPro" id="IPR005162">
    <property type="entry name" value="Retrotrans_gag_dom"/>
</dbReference>
<feature type="domain" description="Retrotransposon gag" evidence="1">
    <location>
        <begin position="47"/>
        <end position="108"/>
    </location>
</feature>
<sequence>MVCKKRTLRDYVLPSLEMFTGIMTEDESTSKAVLSNLVTDDAIRLWLFPFSLIDNAFSWLDSQTLGSITTWDEFFFPISKTVQLRRKIATFKQLEGESFHEAWECFKIDASIMDYLSGYNCKCSIMGWIHMHDQDSMEP</sequence>
<dbReference type="AlphaFoldDB" id="A0A5B6UZY8"/>
<gene>
    <name evidence="2" type="ORF">EPI10_028589</name>
</gene>
<accession>A0A5B6UZY8</accession>
<protein>
    <submittedName>
        <fullName evidence="2">Retrotransposon gag protein</fullName>
    </submittedName>
</protein>
<dbReference type="EMBL" id="SMMG02000009">
    <property type="protein sequence ID" value="KAA3462065.1"/>
    <property type="molecule type" value="Genomic_DNA"/>
</dbReference>
<evidence type="ECO:0000259" key="1">
    <source>
        <dbReference type="Pfam" id="PF03732"/>
    </source>
</evidence>
<evidence type="ECO:0000313" key="2">
    <source>
        <dbReference type="EMBL" id="KAA3462065.1"/>
    </source>
</evidence>